<protein>
    <submittedName>
        <fullName evidence="1">Peptidase family S58</fullName>
    </submittedName>
</protein>
<sequence length="107" mass="11159">MGHATRTGDGWLTGTTVVLEPEGGAVAAVDVRGGRPGAQETDAAGSAVEPGTGALHGELSQGRVSCPAQDFHRAVRLRLAEIAALSVFAEWMVPWRRSGADRLPRSI</sequence>
<dbReference type="EMBL" id="FONR01000021">
    <property type="protein sequence ID" value="SFG45400.1"/>
    <property type="molecule type" value="Genomic_DNA"/>
</dbReference>
<dbReference type="Gene3D" id="3.60.70.12">
    <property type="entry name" value="L-amino peptidase D-ALA esterase/amidase"/>
    <property type="match status" value="1"/>
</dbReference>
<name>A0A1I2RY31_9ACTN</name>
<dbReference type="Proteomes" id="UP000181942">
    <property type="component" value="Unassembled WGS sequence"/>
</dbReference>
<gene>
    <name evidence="1" type="ORF">SAMN02787118_12117</name>
</gene>
<evidence type="ECO:0000313" key="1">
    <source>
        <dbReference type="EMBL" id="SFG45400.1"/>
    </source>
</evidence>
<evidence type="ECO:0000313" key="2">
    <source>
        <dbReference type="Proteomes" id="UP000181942"/>
    </source>
</evidence>
<reference evidence="1 2" key="1">
    <citation type="submission" date="2016-10" db="EMBL/GenBank/DDBJ databases">
        <authorList>
            <person name="de Groot N.N."/>
        </authorList>
    </citation>
    <scope>NUCLEOTIDE SEQUENCE [LARGE SCALE GENOMIC DNA]</scope>
    <source>
        <strain evidence="1 2">OK461</strain>
    </source>
</reference>
<dbReference type="SUPFAM" id="SSF56266">
    <property type="entry name" value="DmpA/ArgJ-like"/>
    <property type="match status" value="1"/>
</dbReference>
<accession>A0A1I2RY31</accession>
<organism evidence="1 2">
    <name type="scientific">Streptomyces mirabilis</name>
    <dbReference type="NCBI Taxonomy" id="68239"/>
    <lineage>
        <taxon>Bacteria</taxon>
        <taxon>Bacillati</taxon>
        <taxon>Actinomycetota</taxon>
        <taxon>Actinomycetes</taxon>
        <taxon>Kitasatosporales</taxon>
        <taxon>Streptomycetaceae</taxon>
        <taxon>Streptomyces</taxon>
    </lineage>
</organism>
<proteinExistence type="predicted"/>
<dbReference type="InterPro" id="IPR016117">
    <property type="entry name" value="ArgJ-like_dom_sf"/>
</dbReference>
<dbReference type="AlphaFoldDB" id="A0A1I2RY31"/>